<accession>A0AA48HQU3</accession>
<dbReference type="Pfam" id="PF06175">
    <property type="entry name" value="MiaE"/>
    <property type="match status" value="1"/>
</dbReference>
<dbReference type="PIRSF" id="PIRSF020736">
    <property type="entry name" value="MiaE"/>
    <property type="match status" value="1"/>
</dbReference>
<dbReference type="SUPFAM" id="SSF47240">
    <property type="entry name" value="Ferritin-like"/>
    <property type="match status" value="1"/>
</dbReference>
<reference evidence="1" key="1">
    <citation type="submission" date="2023-01" db="EMBL/GenBank/DDBJ databases">
        <title>Complete genome sequence of Planctobacterium marinum strain Dej080120_11.</title>
        <authorList>
            <person name="Ueki S."/>
            <person name="Maruyama F."/>
        </authorList>
    </citation>
    <scope>NUCLEOTIDE SEQUENCE</scope>
    <source>
        <strain evidence="1">Dej080120_11</strain>
    </source>
</reference>
<dbReference type="GO" id="GO:0006400">
    <property type="term" value="P:tRNA modification"/>
    <property type="evidence" value="ECO:0007669"/>
    <property type="project" value="InterPro"/>
</dbReference>
<dbReference type="GO" id="GO:0045301">
    <property type="term" value="F:tRNA 2-(methylsulfanyl)-N(6)-isopentenyladenosine(37) hydroxylase activity"/>
    <property type="evidence" value="ECO:0007669"/>
    <property type="project" value="InterPro"/>
</dbReference>
<dbReference type="InterPro" id="IPR012347">
    <property type="entry name" value="Ferritin-like"/>
</dbReference>
<dbReference type="InterPro" id="IPR010386">
    <property type="entry name" value="tRNA-Hydrxlase_MiaE"/>
</dbReference>
<dbReference type="AlphaFoldDB" id="A0AA48HQU3"/>
<protein>
    <recommendedName>
        <fullName evidence="3">tRNA-(Ms[2]io[6]A)-hydroxylase</fullName>
    </recommendedName>
</protein>
<name>A0AA48HQU3_9ALTE</name>
<evidence type="ECO:0000313" key="2">
    <source>
        <dbReference type="Proteomes" id="UP001333710"/>
    </source>
</evidence>
<keyword evidence="2" id="KW-1185">Reference proteome</keyword>
<dbReference type="EMBL" id="AP027272">
    <property type="protein sequence ID" value="BDX07972.1"/>
    <property type="molecule type" value="Genomic_DNA"/>
</dbReference>
<organism evidence="1 2">
    <name type="scientific">Planctobacterium marinum</name>
    <dbReference type="NCBI Taxonomy" id="1631968"/>
    <lineage>
        <taxon>Bacteria</taxon>
        <taxon>Pseudomonadati</taxon>
        <taxon>Pseudomonadota</taxon>
        <taxon>Gammaproteobacteria</taxon>
        <taxon>Alteromonadales</taxon>
        <taxon>Alteromonadaceae</taxon>
        <taxon>Planctobacterium</taxon>
    </lineage>
</organism>
<sequence>MFDLKYKTPFAWTEAVLADFDSFLIDHAAAEKKASGMAMSMLSHYPDKEKLVKAMVNLSIEEMTHFRQVIKILYKRGLNPGSDTKDEYVNQFRQHFRKGTSEYMLDRLLIGGIIEARGCERFGLVSQALPKGPMKNFYHAIAESEADHQDLFVDLALEYFPKEMVYQRLDELLDAEANIIATIPHTAALH</sequence>
<evidence type="ECO:0008006" key="3">
    <source>
        <dbReference type="Google" id="ProtNLM"/>
    </source>
</evidence>
<dbReference type="RefSeq" id="WP_338294880.1">
    <property type="nucleotide sequence ID" value="NZ_AP027272.1"/>
</dbReference>
<gene>
    <name evidence="1" type="ORF">MACH26_34930</name>
</gene>
<dbReference type="Gene3D" id="1.20.1260.10">
    <property type="match status" value="1"/>
</dbReference>
<dbReference type="KEGG" id="pmaw:MACH26_34930"/>
<evidence type="ECO:0000313" key="1">
    <source>
        <dbReference type="EMBL" id="BDX07972.1"/>
    </source>
</evidence>
<proteinExistence type="predicted"/>
<dbReference type="CDD" id="cd07910">
    <property type="entry name" value="MiaE"/>
    <property type="match status" value="1"/>
</dbReference>
<dbReference type="InterPro" id="IPR009078">
    <property type="entry name" value="Ferritin-like_SF"/>
</dbReference>
<dbReference type="PANTHER" id="PTHR42637">
    <property type="entry name" value="TRNA-(MS[2]IO[6]A)-HYDROXYLASE"/>
    <property type="match status" value="1"/>
</dbReference>
<dbReference type="PANTHER" id="PTHR42637:SF1">
    <property type="entry name" value="TRNA 2-(METHYLSULFANYL)-N(6)-ISOPENTENYLADENOSINE(37) HYDROXYLASE"/>
    <property type="match status" value="1"/>
</dbReference>
<dbReference type="Proteomes" id="UP001333710">
    <property type="component" value="Chromosome"/>
</dbReference>